<comment type="subcellular location">
    <subcellularLocation>
        <location evidence="1">Secreted</location>
    </subcellularLocation>
</comment>
<evidence type="ECO:0000256" key="6">
    <source>
        <dbReference type="ARBA" id="ARBA00023157"/>
    </source>
</evidence>
<keyword evidence="6" id="KW-1015">Disulfide bond</keyword>
<dbReference type="GO" id="GO:0005576">
    <property type="term" value="C:extracellular region"/>
    <property type="evidence" value="ECO:0007669"/>
    <property type="project" value="UniProtKB-SubCell"/>
</dbReference>
<dbReference type="Pfam" id="PF15711">
    <property type="entry name" value="ILEI"/>
    <property type="match status" value="1"/>
</dbReference>
<dbReference type="GO" id="GO:0030246">
    <property type="term" value="F:carbohydrate binding"/>
    <property type="evidence" value="ECO:0007669"/>
    <property type="project" value="UniProtKB-UniRule"/>
</dbReference>
<evidence type="ECO:0000256" key="5">
    <source>
        <dbReference type="ARBA" id="ARBA00022734"/>
    </source>
</evidence>
<name>A0A8U7P8P7_CORMO</name>
<dbReference type="InterPro" id="IPR039220">
    <property type="entry name" value="FAM3"/>
</dbReference>
<dbReference type="PANTHER" id="PTHR14592">
    <property type="entry name" value="UNCHARACTERIZED FAM3"/>
    <property type="match status" value="1"/>
</dbReference>
<keyword evidence="3" id="KW-0964">Secreted</keyword>
<evidence type="ECO:0000256" key="4">
    <source>
        <dbReference type="ARBA" id="ARBA00022729"/>
    </source>
</evidence>
<keyword evidence="4" id="KW-0732">Signal</keyword>
<comment type="similarity">
    <text evidence="2">Belongs to the FAM3 family.</text>
</comment>
<reference evidence="9" key="1">
    <citation type="submission" date="2019-10" db="EMBL/GenBank/DDBJ databases">
        <title>Corvus moneduloides (New Caledonian crow) genome, bCorMon1, primary haplotype.</title>
        <authorList>
            <person name="Rutz C."/>
            <person name="Fungtammasan C."/>
            <person name="Mountcastle J."/>
            <person name="Formenti G."/>
            <person name="Chow W."/>
            <person name="Howe K."/>
            <person name="Steele M.P."/>
            <person name="Fernandes J."/>
            <person name="Gilbert M.T.P."/>
            <person name="Fedrigo O."/>
            <person name="Jarvis E.D."/>
            <person name="Gemmell N."/>
        </authorList>
    </citation>
    <scope>NUCLEOTIDE SEQUENCE [LARGE SCALE GENOMIC DNA]</scope>
</reference>
<evidence type="ECO:0000313" key="8">
    <source>
        <dbReference type="Ensembl" id="ENSCMUP00000033880.1"/>
    </source>
</evidence>
<dbReference type="AlphaFoldDB" id="A0A8U7P8P7"/>
<evidence type="ECO:0000313" key="9">
    <source>
        <dbReference type="Proteomes" id="UP000694553"/>
    </source>
</evidence>
<proteinExistence type="inferred from homology"/>
<evidence type="ECO:0000256" key="3">
    <source>
        <dbReference type="ARBA" id="ARBA00022525"/>
    </source>
</evidence>
<dbReference type="Proteomes" id="UP000694553">
    <property type="component" value="Unassembled WGS sequence"/>
</dbReference>
<organism evidence="8 9">
    <name type="scientific">Corvus moneduloides</name>
    <name type="common">New Caledonian crow</name>
    <dbReference type="NCBI Taxonomy" id="1196302"/>
    <lineage>
        <taxon>Eukaryota</taxon>
        <taxon>Metazoa</taxon>
        <taxon>Chordata</taxon>
        <taxon>Craniata</taxon>
        <taxon>Vertebrata</taxon>
        <taxon>Euteleostomi</taxon>
        <taxon>Archelosauria</taxon>
        <taxon>Archosauria</taxon>
        <taxon>Dinosauria</taxon>
        <taxon>Saurischia</taxon>
        <taxon>Theropoda</taxon>
        <taxon>Coelurosauria</taxon>
        <taxon>Aves</taxon>
        <taxon>Neognathae</taxon>
        <taxon>Neoaves</taxon>
        <taxon>Telluraves</taxon>
        <taxon>Australaves</taxon>
        <taxon>Passeriformes</taxon>
        <taxon>Corvoidea</taxon>
        <taxon>Corvidae</taxon>
        <taxon>Corvus</taxon>
    </lineage>
</organism>
<dbReference type="PROSITE" id="PS52031">
    <property type="entry name" value="GG_LECTIN"/>
    <property type="match status" value="1"/>
</dbReference>
<keyword evidence="5 7" id="KW-0430">Lectin</keyword>
<keyword evidence="9" id="KW-1185">Reference proteome</keyword>
<reference evidence="8" key="2">
    <citation type="submission" date="2025-08" db="UniProtKB">
        <authorList>
            <consortium name="Ensembl"/>
        </authorList>
    </citation>
    <scope>IDENTIFICATION</scope>
</reference>
<evidence type="ECO:0000256" key="2">
    <source>
        <dbReference type="ARBA" id="ARBA00010905"/>
    </source>
</evidence>
<evidence type="ECO:0000256" key="1">
    <source>
        <dbReference type="ARBA" id="ARBA00004613"/>
    </source>
</evidence>
<sequence length="205" mass="22465">MQEVGPGVAPLVGHCILVPAPLRDMASVSPWGQSHDFQLHSSLTGEKLPRHKCGNQKSCPQNYFAFKIISGAANVVGPSICFEDLVLMSSVKNNIGRGLNIALVNGELDITKLQTFLQGIKRGTLVLTASYDDAATKMNDKVQAYFTELGSSHVGKLGFRDNWVFLGAKGCNFCHIHIKNDKETNKYDGWPELLEMEGCAPRKMD</sequence>
<dbReference type="InterPro" id="IPR039477">
    <property type="entry name" value="ILEI/PANDER_dom"/>
</dbReference>
<protein>
    <submittedName>
        <fullName evidence="8">Uncharacterized protein</fullName>
    </submittedName>
</protein>
<reference evidence="8" key="3">
    <citation type="submission" date="2025-09" db="UniProtKB">
        <authorList>
            <consortium name="Ensembl"/>
        </authorList>
    </citation>
    <scope>IDENTIFICATION</scope>
</reference>
<accession>A0A8U7P8P7</accession>
<evidence type="ECO:0000256" key="7">
    <source>
        <dbReference type="PROSITE-ProRule" id="PRU01375"/>
    </source>
</evidence>
<dbReference type="Ensembl" id="ENSCMUT00000032222.1">
    <property type="protein sequence ID" value="ENSCMUP00000033880.1"/>
    <property type="gene ID" value="ENSCMUG00000016611.2"/>
</dbReference>